<feature type="transmembrane region" description="Helical" evidence="3">
    <location>
        <begin position="2225"/>
        <end position="2246"/>
    </location>
</feature>
<evidence type="ECO:0000256" key="2">
    <source>
        <dbReference type="SAM" id="MobiDB-lite"/>
    </source>
</evidence>
<sequence length="2360" mass="272078">MDQDRDLFLSEYIINYLQSIYPEIYGDDAVINNYIKYKYLIDTQRTDKLTDDEKQELEQLYVYFYGNSDGSSSASGASIAANYIKTINIIKDIIAKNDNAVKDSVKSIVEILSIDTPVTDEAFKKYINQVILPELIKNDEISYKIDYIIKSENKVINPSITVNDLKEKKKTEKEAKIAELAAKKAEEDAKKKAYIDANTTKNKELREIIKTAAISANKVATSNLNKTSISFAETAKNEQNKLTTNKTFNQVIDKIIEIKDKNLICAIVCNDFDRFKENLITEINSIITKNDNSKGTKYITSIQIKEYIHNEFKTIIDTKNDIIGIYNKLNKYYSLPNLASLPKNDERVIEFNNLKKSYKLIISNFEDKLKNAKKNLQDKYNIRINYNNLDEYIADVLKSTTVLKIDTDGAIKKLKDFDIIMIYDLIIHDLNDNIIIFDDIEKYPLNKLYDLLQTIFIHSNINKNLINEINIFVKTKLETLKKENYLYNKIILSESLLTDCDCSKITLESHIKQIIDNLSKLNLAFNRNNISDLTKYSDLILINLEELRTMAKNKDSTAIITSTDNIPITKEVTDKLVKMSNEFIKKYLLLLNPTEQNHLDSITIATVYDTINKALILYYMKYDIITDIAKIENDEDFCYYSIYITLLIPLLLKYLENDGNQLDAYDNKLIYIIEQFLTELNSSNVNYKDLLAKINVEIQKQNTYYELNDLLKNSNILETEIDKTLNDLDTILTSTGKKGGKKIKNKKYSRGGDGNIELTEPIIDLFGKVSEIIYHIIFNINKYLITLIKYSTINKNKITTNLTVIKNKLDDLIKLLFKKEYNIDSILDEILNCLKDNQDFSHYLSTIHKLKSSYNKILANSSLRTISAIILAQNKIGTDNVKFIYIYYILYIFNNKIIINISLKLQLYPYTYNSIKKLLLDTLLELPVELKLVKIANELFEDVMQTDIPNLTKIDQLSDVVTIIDIVIDVLHNVSQSNYEIAESKVLAAINYTTNLEKMANINSSLRERASKTVELIKTLNYIVKNKNKSINVEDLITKIKAIKADNLIIDPGGSTAPPPPRAPPLAPPPPRAPPLAPPPPPPRAPPPVEPPAALAPARLVRAPAPLAVAPPPVEPPAALAPLARVPARKVIILPLPAAPAPSPVEPPAALAPLARVPVRPAPQLSTTLALDRILDVFEEANVILNVQPGDPEYFKKRPVLVIVNNLAEKLNILSIEAEKNDLNVGKHLLINLLKVINVIINILQTVKYEAQSVSIIQKAFIIQIQDDNVLTEAHGAKNALIEMVRELIRAVLEVKTAEFEVKDDESSNYLIRVLNIGKTVLETGLEQVDEYNQRHVVGGANIKIDEIYEIYYKYNIEESLYFINDLFKIIGNSELNIYILMLIFKVSFENQNDNILKYIEVIFKDFLYIIKAQYEYLKSNDIILKNYYTNDEILYYVFINSIYANYKFLKEQSADDIIFTIKIDDKEITIIENYHEIYKKLGKLFTDKEVIVKIIKYLKHYTLLESTDNKDETDDNYLLSYIYKYSKENNELITLNGYDEFITLMYLNLLNRLTNTIKLNETEHDISKLQTINIYDFSDLKKDYKVILTEPTQENICNKIITDKSLLFILRDKYKTPEIQLNSNYRFTINADIIDIINSLNDRIISTDISLIDLKQYLKSYTPIKDDKKLILTDDNIIYNILRYSSYIFRDNNEISNNKYCKLIYCYIYLEKNNKQEDLIKLTYQLIYMMFMRTNKQINIKKLLECTKDILDKSISLTYINKFVKPVNTDEINRELIFKLLIDTYNLCKKSKKYESIYDIFIPYLLAFNNSELEIRVQNLLCEKVLNEMYSNIKGGNNSTEEKSALSQVYDNEKLNLLLPDEFIVKIDNSLNKLYLKINADLQKLDDITTNFNTIQNLKLTISNNKVVDFTKIEDYSNSDTFNTKMSELVEMLKIQADNKIDTTAAYSIKSKCESKKKDIEEFSKKFLITKDKENLFNIKDIDDNLKELDDLFNTIKTNPELQLNPILKRIYNTYISPDEDVNSKNEYIVNPIKMAKELYETVIVNELAVLKENSDIIKNKLEAIIKLVADLISSAEKGVGFNKQKIYVPTGIEPGQAIKVPTLGGELRRYNDINKMNKPVDNKANLKLIKDNLTNSLLNIKTDMKRLKTSRTIKKDSEKQIAASGFIDNEGYNIFDKLIASYDADYNNKEIPHEVTNNLFYSKVKSKNLDPAEELEVDLNDKLIFLVLAYFIRLGASYSCYYLIDNNIVTDIIYSLYYYIIFYLVIFLLIIIIVNFDTFKLRILLNYMNLHINTTELYLHAILMASFVYLIYLLVLNINGDEKPPTELSDPEKIKLKYKLDLLTIIIYVFICILIFII</sequence>
<feature type="compositionally biased region" description="Pro residues" evidence="2">
    <location>
        <begin position="1057"/>
        <end position="1091"/>
    </location>
</feature>
<dbReference type="SUPFAM" id="SSF101447">
    <property type="entry name" value="Formin homology 2 domain (FH2 domain)"/>
    <property type="match status" value="1"/>
</dbReference>
<keyword evidence="1" id="KW-0175">Coiled coil</keyword>
<feature type="coiled-coil region" evidence="1">
    <location>
        <begin position="163"/>
        <end position="190"/>
    </location>
</feature>
<keyword evidence="3" id="KW-0812">Transmembrane</keyword>
<feature type="transmembrane region" description="Helical" evidence="3">
    <location>
        <begin position="2342"/>
        <end position="2359"/>
    </location>
</feature>
<keyword evidence="3" id="KW-0472">Membrane</keyword>
<evidence type="ECO:0000313" key="4">
    <source>
        <dbReference type="EMBL" id="QHT17785.1"/>
    </source>
</evidence>
<reference evidence="4" key="1">
    <citation type="journal article" date="2020" name="Nature">
        <title>Giant virus diversity and host interactions through global metagenomics.</title>
        <authorList>
            <person name="Schulz F."/>
            <person name="Roux S."/>
            <person name="Paez-Espino D."/>
            <person name="Jungbluth S."/>
            <person name="Walsh D.A."/>
            <person name="Denef V.J."/>
            <person name="McMahon K.D."/>
            <person name="Konstantinidis K.T."/>
            <person name="Eloe-Fadrosh E.A."/>
            <person name="Kyrpides N.C."/>
            <person name="Woyke T."/>
        </authorList>
    </citation>
    <scope>NUCLEOTIDE SEQUENCE</scope>
    <source>
        <strain evidence="4">GVMAG-M-3300023174-30</strain>
    </source>
</reference>
<name>A0A6C0DQE1_9ZZZZ</name>
<feature type="coiled-coil region" evidence="1">
    <location>
        <begin position="355"/>
        <end position="382"/>
    </location>
</feature>
<accession>A0A6C0DQE1</accession>
<dbReference type="PANTHER" id="PTHR45733">
    <property type="entry name" value="FORMIN-J"/>
    <property type="match status" value="1"/>
</dbReference>
<feature type="transmembrane region" description="Helical" evidence="3">
    <location>
        <begin position="2299"/>
        <end position="2321"/>
    </location>
</feature>
<proteinExistence type="predicted"/>
<evidence type="ECO:0000256" key="3">
    <source>
        <dbReference type="SAM" id="Phobius"/>
    </source>
</evidence>
<protein>
    <submittedName>
        <fullName evidence="4">Uncharacterized protein</fullName>
    </submittedName>
</protein>
<organism evidence="4">
    <name type="scientific">viral metagenome</name>
    <dbReference type="NCBI Taxonomy" id="1070528"/>
    <lineage>
        <taxon>unclassified sequences</taxon>
        <taxon>metagenomes</taxon>
        <taxon>organismal metagenomes</taxon>
    </lineage>
</organism>
<feature type="transmembrane region" description="Helical" evidence="3">
    <location>
        <begin position="2258"/>
        <end position="2279"/>
    </location>
</feature>
<evidence type="ECO:0000256" key="1">
    <source>
        <dbReference type="SAM" id="Coils"/>
    </source>
</evidence>
<feature type="region of interest" description="Disordered" evidence="2">
    <location>
        <begin position="1051"/>
        <end position="1092"/>
    </location>
</feature>
<keyword evidence="3" id="KW-1133">Transmembrane helix</keyword>
<dbReference type="InterPro" id="IPR051144">
    <property type="entry name" value="Formin_homology_domain"/>
</dbReference>
<dbReference type="EMBL" id="MN739644">
    <property type="protein sequence ID" value="QHT17785.1"/>
    <property type="molecule type" value="Genomic_DNA"/>
</dbReference>